<name>A0A9D4DL57_DREPO</name>
<feature type="compositionally biased region" description="Basic residues" evidence="1">
    <location>
        <begin position="10"/>
        <end position="19"/>
    </location>
</feature>
<evidence type="ECO:0000313" key="2">
    <source>
        <dbReference type="EMBL" id="KAH3751236.1"/>
    </source>
</evidence>
<proteinExistence type="predicted"/>
<dbReference type="EMBL" id="JAIWYP010000010">
    <property type="protein sequence ID" value="KAH3751236.1"/>
    <property type="molecule type" value="Genomic_DNA"/>
</dbReference>
<organism evidence="2 3">
    <name type="scientific">Dreissena polymorpha</name>
    <name type="common">Zebra mussel</name>
    <name type="synonym">Mytilus polymorpha</name>
    <dbReference type="NCBI Taxonomy" id="45954"/>
    <lineage>
        <taxon>Eukaryota</taxon>
        <taxon>Metazoa</taxon>
        <taxon>Spiralia</taxon>
        <taxon>Lophotrochozoa</taxon>
        <taxon>Mollusca</taxon>
        <taxon>Bivalvia</taxon>
        <taxon>Autobranchia</taxon>
        <taxon>Heteroconchia</taxon>
        <taxon>Euheterodonta</taxon>
        <taxon>Imparidentia</taxon>
        <taxon>Neoheterodontei</taxon>
        <taxon>Myida</taxon>
        <taxon>Dreissenoidea</taxon>
        <taxon>Dreissenidae</taxon>
        <taxon>Dreissena</taxon>
    </lineage>
</organism>
<evidence type="ECO:0000256" key="1">
    <source>
        <dbReference type="SAM" id="MobiDB-lite"/>
    </source>
</evidence>
<sequence length="101" mass="11801">MRNIDLNPKSRCRRQRPPRRPPIGPQSFSKIPEAFRGFPCCLLSAGRCYWWSLHSLWRIRCRSSDTAGVYPGAGRSYWGSAKLQESKKRARIKKRVIQIRL</sequence>
<dbReference type="Proteomes" id="UP000828390">
    <property type="component" value="Unassembled WGS sequence"/>
</dbReference>
<dbReference type="AlphaFoldDB" id="A0A9D4DL57"/>
<reference evidence="2" key="1">
    <citation type="journal article" date="2019" name="bioRxiv">
        <title>The Genome of the Zebra Mussel, Dreissena polymorpha: A Resource for Invasive Species Research.</title>
        <authorList>
            <person name="McCartney M.A."/>
            <person name="Auch B."/>
            <person name="Kono T."/>
            <person name="Mallez S."/>
            <person name="Zhang Y."/>
            <person name="Obille A."/>
            <person name="Becker A."/>
            <person name="Abrahante J.E."/>
            <person name="Garbe J."/>
            <person name="Badalamenti J.P."/>
            <person name="Herman A."/>
            <person name="Mangelson H."/>
            <person name="Liachko I."/>
            <person name="Sullivan S."/>
            <person name="Sone E.D."/>
            <person name="Koren S."/>
            <person name="Silverstein K.A.T."/>
            <person name="Beckman K.B."/>
            <person name="Gohl D.M."/>
        </authorList>
    </citation>
    <scope>NUCLEOTIDE SEQUENCE</scope>
    <source>
        <strain evidence="2">Duluth1</strain>
        <tissue evidence="2">Whole animal</tissue>
    </source>
</reference>
<protein>
    <submittedName>
        <fullName evidence="2">Uncharacterized protein</fullName>
    </submittedName>
</protein>
<keyword evidence="3" id="KW-1185">Reference proteome</keyword>
<comment type="caution">
    <text evidence="2">The sequence shown here is derived from an EMBL/GenBank/DDBJ whole genome shotgun (WGS) entry which is preliminary data.</text>
</comment>
<evidence type="ECO:0000313" key="3">
    <source>
        <dbReference type="Proteomes" id="UP000828390"/>
    </source>
</evidence>
<accession>A0A9D4DL57</accession>
<gene>
    <name evidence="2" type="ORF">DPMN_185788</name>
</gene>
<feature type="region of interest" description="Disordered" evidence="1">
    <location>
        <begin position="1"/>
        <end position="29"/>
    </location>
</feature>
<reference evidence="2" key="2">
    <citation type="submission" date="2020-11" db="EMBL/GenBank/DDBJ databases">
        <authorList>
            <person name="McCartney M.A."/>
            <person name="Auch B."/>
            <person name="Kono T."/>
            <person name="Mallez S."/>
            <person name="Becker A."/>
            <person name="Gohl D.M."/>
            <person name="Silverstein K.A.T."/>
            <person name="Koren S."/>
            <person name="Bechman K.B."/>
            <person name="Herman A."/>
            <person name="Abrahante J.E."/>
            <person name="Garbe J."/>
        </authorList>
    </citation>
    <scope>NUCLEOTIDE SEQUENCE</scope>
    <source>
        <strain evidence="2">Duluth1</strain>
        <tissue evidence="2">Whole animal</tissue>
    </source>
</reference>